<organism evidence="1 2">
    <name type="scientific">Floridaenema evergladense BLCC-F167</name>
    <dbReference type="NCBI Taxonomy" id="3153639"/>
    <lineage>
        <taxon>Bacteria</taxon>
        <taxon>Bacillati</taxon>
        <taxon>Cyanobacteriota</taxon>
        <taxon>Cyanophyceae</taxon>
        <taxon>Oscillatoriophycideae</taxon>
        <taxon>Aerosakkonematales</taxon>
        <taxon>Aerosakkonemataceae</taxon>
        <taxon>Floridanema</taxon>
        <taxon>Floridanema evergladense</taxon>
    </lineage>
</organism>
<keyword evidence="2" id="KW-1185">Reference proteome</keyword>
<dbReference type="EMBL" id="JBHFNT010000007">
    <property type="protein sequence ID" value="MFB2833017.1"/>
    <property type="molecule type" value="Genomic_DNA"/>
</dbReference>
<accession>A0ABV4WD61</accession>
<name>A0ABV4WD61_9CYAN</name>
<comment type="caution">
    <text evidence="1">The sequence shown here is derived from an EMBL/GenBank/DDBJ whole genome shotgun (WGS) entry which is preliminary data.</text>
</comment>
<evidence type="ECO:0000313" key="1">
    <source>
        <dbReference type="EMBL" id="MFB2833017.1"/>
    </source>
</evidence>
<gene>
    <name evidence="1" type="ORF">ACE1CA_00630</name>
</gene>
<reference evidence="1 2" key="1">
    <citation type="submission" date="2024-09" db="EMBL/GenBank/DDBJ databases">
        <title>Floridaenema gen nov. (Aerosakkonemataceae, Aerosakkonematales ord. nov., Cyanobacteria) from benthic tropical and subtropical fresh waters, with the description of four new species.</title>
        <authorList>
            <person name="Moretto J.A."/>
            <person name="Berthold D.E."/>
            <person name="Lefler F.W."/>
            <person name="Huang I.-S."/>
            <person name="Laughinghouse H. IV."/>
        </authorList>
    </citation>
    <scope>NUCLEOTIDE SEQUENCE [LARGE SCALE GENOMIC DNA]</scope>
    <source>
        <strain evidence="1 2">BLCC-F167</strain>
    </source>
</reference>
<evidence type="ECO:0000313" key="2">
    <source>
        <dbReference type="Proteomes" id="UP001576780"/>
    </source>
</evidence>
<proteinExistence type="predicted"/>
<dbReference type="RefSeq" id="WP_413275491.1">
    <property type="nucleotide sequence ID" value="NZ_JBHFNT010000007.1"/>
</dbReference>
<sequence length="50" mass="5857">MSKKEIYSFYQKIKIYGHQSGKFDIPWHQEIDMSHLTFGLLSYAEAATNC</sequence>
<dbReference type="Proteomes" id="UP001576780">
    <property type="component" value="Unassembled WGS sequence"/>
</dbReference>
<protein>
    <submittedName>
        <fullName evidence="1">Uncharacterized protein</fullName>
    </submittedName>
</protein>